<reference evidence="1" key="1">
    <citation type="journal article" date="2003" name="Genome Biol.">
        <title>An integrated gene annotation and transcriptional profiling approach towards the full gene content of the Drosophila genome.</title>
        <authorList>
            <person name="Hild M."/>
            <person name="Beckmann B."/>
            <person name="Haas S.A."/>
            <person name="Koch B."/>
            <person name="Solovyev V."/>
            <person name="Busold C."/>
            <person name="Fellenberg K."/>
            <person name="Boutros M."/>
            <person name="Vingron M."/>
            <person name="Sauer F."/>
            <person name="Hoheisel J.D."/>
            <person name="Paro R."/>
        </authorList>
    </citation>
    <scope>NUCLEOTIDE SEQUENCE</scope>
</reference>
<gene>
    <name evidence="1" type="ORF">HDC08476</name>
</gene>
<organism evidence="1">
    <name type="scientific">Drosophila melanogaster</name>
    <name type="common">Fruit fly</name>
    <dbReference type="NCBI Taxonomy" id="7227"/>
    <lineage>
        <taxon>Eukaryota</taxon>
        <taxon>Metazoa</taxon>
        <taxon>Ecdysozoa</taxon>
        <taxon>Arthropoda</taxon>
        <taxon>Hexapoda</taxon>
        <taxon>Insecta</taxon>
        <taxon>Pterygota</taxon>
        <taxon>Neoptera</taxon>
        <taxon>Endopterygota</taxon>
        <taxon>Diptera</taxon>
        <taxon>Brachycera</taxon>
        <taxon>Muscomorpha</taxon>
        <taxon>Ephydroidea</taxon>
        <taxon>Drosophilidae</taxon>
        <taxon>Drosophila</taxon>
        <taxon>Sophophora</taxon>
    </lineage>
</organism>
<dbReference type="EMBL" id="BK001940">
    <property type="protein sequence ID" value="DAA02785.1"/>
    <property type="molecule type" value="Genomic_DNA"/>
</dbReference>
<protein>
    <submittedName>
        <fullName evidence="1">HDC08476</fullName>
    </submittedName>
</protein>
<name>Q6ILS6_DROME</name>
<evidence type="ECO:0000313" key="1">
    <source>
        <dbReference type="EMBL" id="DAA02785.1"/>
    </source>
</evidence>
<accession>Q6ILS6</accession>
<dbReference type="AlphaFoldDB" id="Q6ILS6"/>
<sequence>MTNYTGTHVAAGFYQCKISCLGKLLHKSTSPVNTADCNCSCNGIGVAMGTCNCSNISRGSNISQRLVNNLTICAVSRLMAKCGVVVCFRQFCCSGSSNKSAKKFHAPRLHPVPKSCSFCR</sequence>
<proteinExistence type="predicted"/>